<keyword evidence="2" id="KW-1185">Reference proteome</keyword>
<name>A0ABU6UC35_9FABA</name>
<evidence type="ECO:0000313" key="1">
    <source>
        <dbReference type="EMBL" id="MED6157736.1"/>
    </source>
</evidence>
<gene>
    <name evidence="1" type="ORF">PIB30_026132</name>
</gene>
<accession>A0ABU6UC35</accession>
<sequence>MFVKDRARGSGSSLCSSTLHEAKGFRFTYYLEMKNSMLLSCIISTNPWYVQLNMDYATIVWPLFIIFPLVELSGVM</sequence>
<evidence type="ECO:0000313" key="2">
    <source>
        <dbReference type="Proteomes" id="UP001341840"/>
    </source>
</evidence>
<organism evidence="1 2">
    <name type="scientific">Stylosanthes scabra</name>
    <dbReference type="NCBI Taxonomy" id="79078"/>
    <lineage>
        <taxon>Eukaryota</taxon>
        <taxon>Viridiplantae</taxon>
        <taxon>Streptophyta</taxon>
        <taxon>Embryophyta</taxon>
        <taxon>Tracheophyta</taxon>
        <taxon>Spermatophyta</taxon>
        <taxon>Magnoliopsida</taxon>
        <taxon>eudicotyledons</taxon>
        <taxon>Gunneridae</taxon>
        <taxon>Pentapetalae</taxon>
        <taxon>rosids</taxon>
        <taxon>fabids</taxon>
        <taxon>Fabales</taxon>
        <taxon>Fabaceae</taxon>
        <taxon>Papilionoideae</taxon>
        <taxon>50 kb inversion clade</taxon>
        <taxon>dalbergioids sensu lato</taxon>
        <taxon>Dalbergieae</taxon>
        <taxon>Pterocarpus clade</taxon>
        <taxon>Stylosanthes</taxon>
    </lineage>
</organism>
<proteinExistence type="predicted"/>
<dbReference type="EMBL" id="JASCZI010120926">
    <property type="protein sequence ID" value="MED6157736.1"/>
    <property type="molecule type" value="Genomic_DNA"/>
</dbReference>
<comment type="caution">
    <text evidence="1">The sequence shown here is derived from an EMBL/GenBank/DDBJ whole genome shotgun (WGS) entry which is preliminary data.</text>
</comment>
<reference evidence="1 2" key="1">
    <citation type="journal article" date="2023" name="Plants (Basel)">
        <title>Bridging the Gap: Combining Genomics and Transcriptomics Approaches to Understand Stylosanthes scabra, an Orphan Legume from the Brazilian Caatinga.</title>
        <authorList>
            <person name="Ferreira-Neto J.R.C."/>
            <person name="da Silva M.D."/>
            <person name="Binneck E."/>
            <person name="de Melo N.F."/>
            <person name="da Silva R.H."/>
            <person name="de Melo A.L.T.M."/>
            <person name="Pandolfi V."/>
            <person name="Bustamante F.O."/>
            <person name="Brasileiro-Vidal A.C."/>
            <person name="Benko-Iseppon A.M."/>
        </authorList>
    </citation>
    <scope>NUCLEOTIDE SEQUENCE [LARGE SCALE GENOMIC DNA]</scope>
    <source>
        <tissue evidence="1">Leaves</tissue>
    </source>
</reference>
<protein>
    <submittedName>
        <fullName evidence="1">Uncharacterized protein</fullName>
    </submittedName>
</protein>
<dbReference type="Proteomes" id="UP001341840">
    <property type="component" value="Unassembled WGS sequence"/>
</dbReference>